<proteinExistence type="predicted"/>
<dbReference type="AlphaFoldDB" id="A0A8J8Q0B5"/>
<dbReference type="InterPro" id="IPR005182">
    <property type="entry name" value="YdbS-like_PH"/>
</dbReference>
<evidence type="ECO:0000256" key="1">
    <source>
        <dbReference type="SAM" id="Phobius"/>
    </source>
</evidence>
<dbReference type="PANTHER" id="PTHR37938">
    <property type="entry name" value="BLL0215 PROTEIN"/>
    <property type="match status" value="1"/>
</dbReference>
<keyword evidence="1" id="KW-1133">Transmembrane helix</keyword>
<feature type="domain" description="YdbS-like PH" evidence="2">
    <location>
        <begin position="94"/>
        <end position="169"/>
    </location>
</feature>
<dbReference type="RefSeq" id="WP_148858956.1">
    <property type="nucleotide sequence ID" value="NZ_PHNJ01000008.1"/>
</dbReference>
<keyword evidence="1" id="KW-0472">Membrane</keyword>
<evidence type="ECO:0000313" key="3">
    <source>
        <dbReference type="EMBL" id="TYL37790.1"/>
    </source>
</evidence>
<dbReference type="PANTHER" id="PTHR37938:SF1">
    <property type="entry name" value="BLL0215 PROTEIN"/>
    <property type="match status" value="1"/>
</dbReference>
<gene>
    <name evidence="3" type="ORF">CV102_15750</name>
</gene>
<keyword evidence="1" id="KW-0812">Transmembrane</keyword>
<dbReference type="EMBL" id="PHNJ01000008">
    <property type="protein sequence ID" value="TYL37790.1"/>
    <property type="molecule type" value="Genomic_DNA"/>
</dbReference>
<feature type="transmembrane region" description="Helical" evidence="1">
    <location>
        <begin position="69"/>
        <end position="90"/>
    </location>
</feature>
<feature type="transmembrane region" description="Helical" evidence="1">
    <location>
        <begin position="33"/>
        <end position="57"/>
    </location>
</feature>
<reference evidence="3" key="1">
    <citation type="submission" date="2017-11" db="EMBL/GenBank/DDBJ databases">
        <authorList>
            <person name="Kajale S.C."/>
            <person name="Sharma A."/>
        </authorList>
    </citation>
    <scope>NUCLEOTIDE SEQUENCE</scope>
    <source>
        <strain evidence="3">LS1_42</strain>
    </source>
</reference>
<evidence type="ECO:0000313" key="4">
    <source>
        <dbReference type="Proteomes" id="UP000766904"/>
    </source>
</evidence>
<sequence length="185" mass="20374">MNEMQSSHGELADADWLHLTDGEQVRWAGRPSWLTIASSIAFGVLVMSIGIALAVWLSTIVPGTGLPSWTASLPLVLALIGVGKVGSAYLNWIRLLYVITDEEIYVKHGLISRDVTQIRLDRVQNTGYNQSALERALSFGDVVIYTAGTSTEDVTFRSVPNPERVKRTLTHLLSESRSPQPRDDL</sequence>
<dbReference type="Pfam" id="PF03703">
    <property type="entry name" value="bPH_2"/>
    <property type="match status" value="1"/>
</dbReference>
<accession>A0A8J8Q0B5</accession>
<protein>
    <recommendedName>
        <fullName evidence="2">YdbS-like PH domain-containing protein</fullName>
    </recommendedName>
</protein>
<comment type="caution">
    <text evidence="3">The sequence shown here is derived from an EMBL/GenBank/DDBJ whole genome shotgun (WGS) entry which is preliminary data.</text>
</comment>
<evidence type="ECO:0000259" key="2">
    <source>
        <dbReference type="Pfam" id="PF03703"/>
    </source>
</evidence>
<organism evidence="3 4">
    <name type="scientific">Natronococcus pandeyae</name>
    <dbReference type="NCBI Taxonomy" id="2055836"/>
    <lineage>
        <taxon>Archaea</taxon>
        <taxon>Methanobacteriati</taxon>
        <taxon>Methanobacteriota</taxon>
        <taxon>Stenosarchaea group</taxon>
        <taxon>Halobacteria</taxon>
        <taxon>Halobacteriales</taxon>
        <taxon>Natrialbaceae</taxon>
        <taxon>Natronococcus</taxon>
    </lineage>
</organism>
<dbReference type="Proteomes" id="UP000766904">
    <property type="component" value="Unassembled WGS sequence"/>
</dbReference>
<dbReference type="OrthoDB" id="203544at2157"/>
<name>A0A8J8Q0B5_9EURY</name>
<keyword evidence="4" id="KW-1185">Reference proteome</keyword>